<feature type="compositionally biased region" description="Low complexity" evidence="1">
    <location>
        <begin position="7"/>
        <end position="24"/>
    </location>
</feature>
<gene>
    <name evidence="2" type="ORF">M8330_07445</name>
</gene>
<proteinExistence type="predicted"/>
<dbReference type="AlphaFoldDB" id="A0A9X2D693"/>
<name>A0A9X2D693_9ACTN</name>
<reference evidence="2" key="1">
    <citation type="submission" date="2022-05" db="EMBL/GenBank/DDBJ databases">
        <authorList>
            <person name="Tuo L."/>
        </authorList>
    </citation>
    <scope>NUCLEOTIDE SEQUENCE</scope>
    <source>
        <strain evidence="2">BSK12Z-4</strain>
    </source>
</reference>
<dbReference type="RefSeq" id="WP_250053089.1">
    <property type="nucleotide sequence ID" value="NZ_JAMJPH010000010.1"/>
</dbReference>
<comment type="caution">
    <text evidence="2">The sequence shown here is derived from an EMBL/GenBank/DDBJ whole genome shotgun (WGS) entry which is preliminary data.</text>
</comment>
<protein>
    <submittedName>
        <fullName evidence="2">Winged helix-turn-helix domain-containing protein</fullName>
    </submittedName>
</protein>
<evidence type="ECO:0000256" key="1">
    <source>
        <dbReference type="SAM" id="MobiDB-lite"/>
    </source>
</evidence>
<dbReference type="EMBL" id="JAMOIL010000008">
    <property type="protein sequence ID" value="MCM0620128.1"/>
    <property type="molecule type" value="Genomic_DNA"/>
</dbReference>
<organism evidence="2 3">
    <name type="scientific">Nocardioides bruguierae</name>
    <dbReference type="NCBI Taxonomy" id="2945102"/>
    <lineage>
        <taxon>Bacteria</taxon>
        <taxon>Bacillati</taxon>
        <taxon>Actinomycetota</taxon>
        <taxon>Actinomycetes</taxon>
        <taxon>Propionibacteriales</taxon>
        <taxon>Nocardioidaceae</taxon>
        <taxon>Nocardioides</taxon>
    </lineage>
</organism>
<dbReference type="Proteomes" id="UP001139485">
    <property type="component" value="Unassembled WGS sequence"/>
</dbReference>
<evidence type="ECO:0000313" key="3">
    <source>
        <dbReference type="Proteomes" id="UP001139485"/>
    </source>
</evidence>
<evidence type="ECO:0000313" key="2">
    <source>
        <dbReference type="EMBL" id="MCM0620128.1"/>
    </source>
</evidence>
<sequence length="131" mass="14521">MTRKRVSSTSGSTSSTTRRTSSTRVPGAPAKPPVVHRRTPTVEFKPFILLLLQEAGGEREADLLYDELPERMSEQMRPGDHETGPTGELRWRTAARKARKELADEGFVQAPQPGVLELTDRGRALPPVFDV</sequence>
<feature type="region of interest" description="Disordered" evidence="1">
    <location>
        <begin position="1"/>
        <end position="38"/>
    </location>
</feature>
<keyword evidence="3" id="KW-1185">Reference proteome</keyword>
<accession>A0A9X2D693</accession>